<comment type="caution">
    <text evidence="6">The sequence shown here is derived from an EMBL/GenBank/DDBJ whole genome shotgun (WGS) entry which is preliminary data.</text>
</comment>
<keyword evidence="5" id="KW-0732">Signal</keyword>
<reference evidence="6" key="1">
    <citation type="submission" date="2023-06" db="EMBL/GenBank/DDBJ databases">
        <title>Genome-scale phylogeny and comparative genomics of the fungal order Sordariales.</title>
        <authorList>
            <consortium name="Lawrence Berkeley National Laboratory"/>
            <person name="Hensen N."/>
            <person name="Bonometti L."/>
            <person name="Westerberg I."/>
            <person name="Brannstrom I.O."/>
            <person name="Guillou S."/>
            <person name="Cros-Aarteil S."/>
            <person name="Calhoun S."/>
            <person name="Haridas S."/>
            <person name="Kuo A."/>
            <person name="Mondo S."/>
            <person name="Pangilinan J."/>
            <person name="Riley R."/>
            <person name="Labutti K."/>
            <person name="Andreopoulos B."/>
            <person name="Lipzen A."/>
            <person name="Chen C."/>
            <person name="Yanf M."/>
            <person name="Daum C."/>
            <person name="Ng V."/>
            <person name="Clum A."/>
            <person name="Steindorff A."/>
            <person name="Ohm R."/>
            <person name="Martin F."/>
            <person name="Silar P."/>
            <person name="Natvig D."/>
            <person name="Lalanne C."/>
            <person name="Gautier V."/>
            <person name="Ament-Velasquez S.L."/>
            <person name="Kruys A."/>
            <person name="Hutchinson M.I."/>
            <person name="Powell A.J."/>
            <person name="Barry K."/>
            <person name="Miller A.N."/>
            <person name="Grigoriev I.V."/>
            <person name="Debuchy R."/>
            <person name="Gladieux P."/>
            <person name="Thoren M.H."/>
            <person name="Johannesson H."/>
        </authorList>
    </citation>
    <scope>NUCLEOTIDE SEQUENCE</scope>
    <source>
        <strain evidence="6">SMH2532-1</strain>
    </source>
</reference>
<dbReference type="PROSITE" id="PS00061">
    <property type="entry name" value="ADH_SHORT"/>
    <property type="match status" value="1"/>
</dbReference>
<sequence>MAQLVWLITGCSSGFGSAFVSEILTRGDLVIATSRNVDKIAHLSQSGVTLLQLDVSNSQESLDKTVAAALEVYGRIDVLVNNAGYIATGSWEDVKEHDLVTQFDINVFGPVRVTKAVLPHMRARKQGTLVFMGSRSGWYGDPFCGPYSGSKFALEGMVESLRWETAPLGIRTLLVDPGRFRTGFLSSAGNLGIAESKVDDYKEPYQTFLGYLAAEDGQQPGDVAKAVKIIADVVRREGSAKDAEVPFRLLLGSDCFDTVKEKCEETLKVMKQWEGIIKSTDL</sequence>
<evidence type="ECO:0000256" key="3">
    <source>
        <dbReference type="ARBA" id="ARBA00023002"/>
    </source>
</evidence>
<dbReference type="AlphaFoldDB" id="A0AA40CHG1"/>
<dbReference type="SUPFAM" id="SSF51735">
    <property type="entry name" value="NAD(P)-binding Rossmann-fold domains"/>
    <property type="match status" value="1"/>
</dbReference>
<dbReference type="Gene3D" id="3.40.50.720">
    <property type="entry name" value="NAD(P)-binding Rossmann-like Domain"/>
    <property type="match status" value="1"/>
</dbReference>
<protein>
    <submittedName>
        <fullName evidence="6">Uncharacterized protein</fullName>
    </submittedName>
</protein>
<evidence type="ECO:0000256" key="4">
    <source>
        <dbReference type="RuleBase" id="RU000363"/>
    </source>
</evidence>
<dbReference type="PANTHER" id="PTHR43976">
    <property type="entry name" value="SHORT CHAIN DEHYDROGENASE"/>
    <property type="match status" value="1"/>
</dbReference>
<evidence type="ECO:0000313" key="7">
    <source>
        <dbReference type="Proteomes" id="UP001174936"/>
    </source>
</evidence>
<evidence type="ECO:0000256" key="2">
    <source>
        <dbReference type="ARBA" id="ARBA00022857"/>
    </source>
</evidence>
<dbReference type="CDD" id="cd05374">
    <property type="entry name" value="17beta-HSD-like_SDR_c"/>
    <property type="match status" value="1"/>
</dbReference>
<dbReference type="Pfam" id="PF00106">
    <property type="entry name" value="adh_short"/>
    <property type="match status" value="1"/>
</dbReference>
<dbReference type="InterPro" id="IPR002347">
    <property type="entry name" value="SDR_fam"/>
</dbReference>
<name>A0AA40CHG1_9PEZI</name>
<dbReference type="PRINTS" id="PR00080">
    <property type="entry name" value="SDRFAMILY"/>
</dbReference>
<gene>
    <name evidence="6" type="ORF">B0T16DRAFT_421386</name>
</gene>
<dbReference type="InterPro" id="IPR036291">
    <property type="entry name" value="NAD(P)-bd_dom_sf"/>
</dbReference>
<evidence type="ECO:0000256" key="5">
    <source>
        <dbReference type="SAM" id="SignalP"/>
    </source>
</evidence>
<dbReference type="PRINTS" id="PR00081">
    <property type="entry name" value="GDHRDH"/>
</dbReference>
<keyword evidence="3" id="KW-0560">Oxidoreductase</keyword>
<proteinExistence type="inferred from homology"/>
<dbReference type="InterPro" id="IPR051911">
    <property type="entry name" value="SDR_oxidoreductase"/>
</dbReference>
<feature type="chain" id="PRO_5041453519" evidence="5">
    <location>
        <begin position="19"/>
        <end position="282"/>
    </location>
</feature>
<keyword evidence="2" id="KW-0521">NADP</keyword>
<dbReference type="Proteomes" id="UP001174936">
    <property type="component" value="Unassembled WGS sequence"/>
</dbReference>
<dbReference type="EMBL" id="JAULSV010000007">
    <property type="protein sequence ID" value="KAK0638587.1"/>
    <property type="molecule type" value="Genomic_DNA"/>
</dbReference>
<dbReference type="GO" id="GO:0016491">
    <property type="term" value="F:oxidoreductase activity"/>
    <property type="evidence" value="ECO:0007669"/>
    <property type="project" value="UniProtKB-KW"/>
</dbReference>
<dbReference type="PANTHER" id="PTHR43976:SF16">
    <property type="entry name" value="SHORT-CHAIN DEHYDROGENASE_REDUCTASE FAMILY PROTEIN"/>
    <property type="match status" value="1"/>
</dbReference>
<organism evidence="6 7">
    <name type="scientific">Cercophora newfieldiana</name>
    <dbReference type="NCBI Taxonomy" id="92897"/>
    <lineage>
        <taxon>Eukaryota</taxon>
        <taxon>Fungi</taxon>
        <taxon>Dikarya</taxon>
        <taxon>Ascomycota</taxon>
        <taxon>Pezizomycotina</taxon>
        <taxon>Sordariomycetes</taxon>
        <taxon>Sordariomycetidae</taxon>
        <taxon>Sordariales</taxon>
        <taxon>Lasiosphaeriaceae</taxon>
        <taxon>Cercophora</taxon>
    </lineage>
</organism>
<evidence type="ECO:0000256" key="1">
    <source>
        <dbReference type="ARBA" id="ARBA00006484"/>
    </source>
</evidence>
<comment type="similarity">
    <text evidence="1 4">Belongs to the short-chain dehydrogenases/reductases (SDR) family.</text>
</comment>
<dbReference type="InterPro" id="IPR020904">
    <property type="entry name" value="Sc_DH/Rdtase_CS"/>
</dbReference>
<feature type="signal peptide" evidence="5">
    <location>
        <begin position="1"/>
        <end position="18"/>
    </location>
</feature>
<evidence type="ECO:0000313" key="6">
    <source>
        <dbReference type="EMBL" id="KAK0638587.1"/>
    </source>
</evidence>
<accession>A0AA40CHG1</accession>
<keyword evidence="7" id="KW-1185">Reference proteome</keyword>